<proteinExistence type="predicted"/>
<dbReference type="Proteomes" id="UP000515908">
    <property type="component" value="Chromosome 10"/>
</dbReference>
<evidence type="ECO:0000313" key="1">
    <source>
        <dbReference type="EMBL" id="CAD2218058.1"/>
    </source>
</evidence>
<dbReference type="PANTHER" id="PTHR36983">
    <property type="entry name" value="DNAJ HOMOLOG SUBFAMILY C MEMBER 13"/>
    <property type="match status" value="1"/>
</dbReference>
<dbReference type="GO" id="GO:0010008">
    <property type="term" value="C:endosome membrane"/>
    <property type="evidence" value="ECO:0007669"/>
    <property type="project" value="TreeGrafter"/>
</dbReference>
<evidence type="ECO:0000313" key="2">
    <source>
        <dbReference type="Proteomes" id="UP000515908"/>
    </source>
</evidence>
<dbReference type="VEuPathDB" id="TriTrypDB:ADEAN_000554400"/>
<sequence length="770" mass="85675">MLTLAASGQFKDCRKKMVQEPSISYLASKGVALEGSIQLSRASIQACETQCLDATMQERIVRHGVVWHLLRYLFQYDVTLDETTLQLEEKRHVQLFANKAAIYALHALHAVAGICPDEKRYWNTVENRSIQQLLEVLLTPYIVQQMRAGVPEKKILDLLNSNVQTPYFLWNNSTRAELEDLLQQNSRVCSAAGMDETPLDAWDKDSFGYEAHKSELIVGGVFLRLFLEQPNFDIQEPSQFLQSLINFIVNDCDAPSGAGAPSPKDRQLVVTCMHQIVSRYPDDTHDLVTMCMDVFVDLLSPKWPVEVHKEALSTLECLVKYQDCVSSLGHSEVVVSYFILVLRKDSEEVVESLLKYLSVIIPVCRSLVQLALDKGLYILLLGFLSSRTGQQRLSAATCLSKLFEDKLIGPKLLINASKFLPAVICETMKGNPTQACLLLDSNQENPELIWNETKRRKFASTVTAVADRVVQQVEKNPSATYSFGEEEQQLLKAPVTDACVGGVYLSLYREQSSWAVRKPKQFLTDLIDQYMAECTTLLSKDSPKETQDLLQLMLDCAVRLLSSTPSLRDSLATMGYVDKLAKQVASPNEIIVTNGLKWFYEMTQSSLCVETLCANRENDPIALLRDCHAAHPSQLPIILECLEKMVSNAPPQGKIVEKALRNKLLEFLLGLLEKGVNPSQMENSNPAAIRALIVRILKGLLAADSSGAVQNILQSSDVWLKYKDQSHDLFLSTNNYGGLLANHGSNGSNAPPLALTSAVSVLHSDEPPPV</sequence>
<protein>
    <submittedName>
        <fullName evidence="1">Uncharacterized protein</fullName>
    </submittedName>
</protein>
<dbReference type="SUPFAM" id="SSF48371">
    <property type="entry name" value="ARM repeat"/>
    <property type="match status" value="1"/>
</dbReference>
<keyword evidence="2" id="KW-1185">Reference proteome</keyword>
<dbReference type="InterPro" id="IPR011989">
    <property type="entry name" value="ARM-like"/>
</dbReference>
<reference evidence="1 2" key="1">
    <citation type="submission" date="2020-08" db="EMBL/GenBank/DDBJ databases">
        <authorList>
            <person name="Newling K."/>
            <person name="Davey J."/>
            <person name="Forrester S."/>
        </authorList>
    </citation>
    <scope>NUCLEOTIDE SEQUENCE [LARGE SCALE GENOMIC DNA]</scope>
    <source>
        <strain evidence="2">Crithidia deanei Carvalho (ATCC PRA-265)</strain>
    </source>
</reference>
<dbReference type="EMBL" id="LR877154">
    <property type="protein sequence ID" value="CAD2218058.1"/>
    <property type="molecule type" value="Genomic_DNA"/>
</dbReference>
<gene>
    <name evidence="1" type="ORF">ADEAN_000554400</name>
</gene>
<accession>A0A7G2CDX8</accession>
<dbReference type="GO" id="GO:2000641">
    <property type="term" value="P:regulation of early endosome to late endosome transport"/>
    <property type="evidence" value="ECO:0007669"/>
    <property type="project" value="InterPro"/>
</dbReference>
<dbReference type="PANTHER" id="PTHR36983:SF2">
    <property type="entry name" value="DNAJ HOMOLOG SUBFAMILY C MEMBER 13"/>
    <property type="match status" value="1"/>
</dbReference>
<organism evidence="1 2">
    <name type="scientific">Angomonas deanei</name>
    <dbReference type="NCBI Taxonomy" id="59799"/>
    <lineage>
        <taxon>Eukaryota</taxon>
        <taxon>Discoba</taxon>
        <taxon>Euglenozoa</taxon>
        <taxon>Kinetoplastea</taxon>
        <taxon>Metakinetoplastina</taxon>
        <taxon>Trypanosomatida</taxon>
        <taxon>Trypanosomatidae</taxon>
        <taxon>Strigomonadinae</taxon>
        <taxon>Angomonas</taxon>
    </lineage>
</organism>
<dbReference type="GO" id="GO:0006898">
    <property type="term" value="P:receptor-mediated endocytosis"/>
    <property type="evidence" value="ECO:0007669"/>
    <property type="project" value="TreeGrafter"/>
</dbReference>
<name>A0A7G2CDX8_9TRYP</name>
<dbReference type="GO" id="GO:0007032">
    <property type="term" value="P:endosome organization"/>
    <property type="evidence" value="ECO:0007669"/>
    <property type="project" value="InterPro"/>
</dbReference>
<dbReference type="InterPro" id="IPR016024">
    <property type="entry name" value="ARM-type_fold"/>
</dbReference>
<dbReference type="AlphaFoldDB" id="A0A7G2CDX8"/>
<dbReference type="Gene3D" id="1.25.10.10">
    <property type="entry name" value="Leucine-rich Repeat Variant"/>
    <property type="match status" value="1"/>
</dbReference>
<dbReference type="InterPro" id="IPR044978">
    <property type="entry name" value="GRV2/DNAJC13"/>
</dbReference>